<organism evidence="2 3">
    <name type="scientific">Blyttiomyces helicus</name>
    <dbReference type="NCBI Taxonomy" id="388810"/>
    <lineage>
        <taxon>Eukaryota</taxon>
        <taxon>Fungi</taxon>
        <taxon>Fungi incertae sedis</taxon>
        <taxon>Chytridiomycota</taxon>
        <taxon>Chytridiomycota incertae sedis</taxon>
        <taxon>Chytridiomycetes</taxon>
        <taxon>Chytridiomycetes incertae sedis</taxon>
        <taxon>Blyttiomyces</taxon>
    </lineage>
</organism>
<protein>
    <submittedName>
        <fullName evidence="2">Uncharacterized protein</fullName>
    </submittedName>
</protein>
<feature type="compositionally biased region" description="Polar residues" evidence="1">
    <location>
        <begin position="47"/>
        <end position="62"/>
    </location>
</feature>
<proteinExistence type="predicted"/>
<evidence type="ECO:0000256" key="1">
    <source>
        <dbReference type="SAM" id="MobiDB-lite"/>
    </source>
</evidence>
<dbReference type="AlphaFoldDB" id="A0A4P9WMS7"/>
<name>A0A4P9WMS7_9FUNG</name>
<keyword evidence="3" id="KW-1185">Reference proteome</keyword>
<reference evidence="3" key="1">
    <citation type="journal article" date="2018" name="Nat. Microbiol.">
        <title>Leveraging single-cell genomics to expand the fungal tree of life.</title>
        <authorList>
            <person name="Ahrendt S.R."/>
            <person name="Quandt C.A."/>
            <person name="Ciobanu D."/>
            <person name="Clum A."/>
            <person name="Salamov A."/>
            <person name="Andreopoulos B."/>
            <person name="Cheng J.F."/>
            <person name="Woyke T."/>
            <person name="Pelin A."/>
            <person name="Henrissat B."/>
            <person name="Reynolds N.K."/>
            <person name="Benny G.L."/>
            <person name="Smith M.E."/>
            <person name="James T.Y."/>
            <person name="Grigoriev I.V."/>
        </authorList>
    </citation>
    <scope>NUCLEOTIDE SEQUENCE [LARGE SCALE GENOMIC DNA]</scope>
</reference>
<dbReference type="Proteomes" id="UP000269721">
    <property type="component" value="Unassembled WGS sequence"/>
</dbReference>
<feature type="region of interest" description="Disordered" evidence="1">
    <location>
        <begin position="1"/>
        <end position="79"/>
    </location>
</feature>
<sequence length="209" mass="25051">MTPNRQQNYQHYQQQHQQNYQQQQQQQQQLYRPKYENHHSTTRHHPYSSQSNLQRGLSNNQTTREERNHNATRKPPFTKEQQAMRYARSFFQNVLQEKTGLVRIKFESERKYGQFDLLNGYCISTENIETNEDIITGIARLWQIGIGLVFVRHETHVVTIGTPERLIHITVFQISDDRHIKMESVTAQKTVMNHPLWRRDLEINSFIFD</sequence>
<feature type="compositionally biased region" description="Low complexity" evidence="1">
    <location>
        <begin position="1"/>
        <end position="29"/>
    </location>
</feature>
<gene>
    <name evidence="2" type="ORF">BDK51DRAFT_30047</name>
</gene>
<dbReference type="EMBL" id="KZ993908">
    <property type="protein sequence ID" value="RKO94391.1"/>
    <property type="molecule type" value="Genomic_DNA"/>
</dbReference>
<accession>A0A4P9WMS7</accession>
<dbReference type="SUPFAM" id="SSF81995">
    <property type="entry name" value="beta-sandwich domain of Sec23/24"/>
    <property type="match status" value="1"/>
</dbReference>
<evidence type="ECO:0000313" key="2">
    <source>
        <dbReference type="EMBL" id="RKO94391.1"/>
    </source>
</evidence>
<evidence type="ECO:0000313" key="3">
    <source>
        <dbReference type="Proteomes" id="UP000269721"/>
    </source>
</evidence>